<proteinExistence type="predicted"/>
<reference evidence="3" key="1">
    <citation type="submission" date="2016-01" db="EMBL/GenBank/DDBJ databases">
        <title>Draft genome of Chromobacterium sp. F49.</title>
        <authorList>
            <person name="Hong K.W."/>
        </authorList>
    </citation>
    <scope>NUCLEOTIDE SEQUENCE [LARGE SCALE GENOMIC DNA]</scope>
    <source>
        <strain evidence="3">P7IIIA</strain>
    </source>
</reference>
<organism evidence="2 3">
    <name type="scientific">Fictibacillus phosphorivorans</name>
    <dbReference type="NCBI Taxonomy" id="1221500"/>
    <lineage>
        <taxon>Bacteria</taxon>
        <taxon>Bacillati</taxon>
        <taxon>Bacillota</taxon>
        <taxon>Bacilli</taxon>
        <taxon>Bacillales</taxon>
        <taxon>Fictibacillaceae</taxon>
        <taxon>Fictibacillus</taxon>
    </lineage>
</organism>
<name>A0A163SDV2_9BACL</name>
<keyword evidence="1" id="KW-1133">Transmembrane helix</keyword>
<feature type="transmembrane region" description="Helical" evidence="1">
    <location>
        <begin position="6"/>
        <end position="25"/>
    </location>
</feature>
<keyword evidence="1" id="KW-0472">Membrane</keyword>
<sequence>MGILLDVVFACLISSGIGVTLYYLYKNIKDKKQAVPVFGLSYSGEYTQKNFWTNEIIIVVVITQGFGFLKLSLPVNFLMICLLVILTLLYFTQIWRGAIGKKGVVSATTFYNWQQIDSVDWITGLQAENPGYPSWGLVRFYTGDKYVEFVIKKKEEDNVRSFVEKQMNLAKAN</sequence>
<keyword evidence="3" id="KW-1185">Reference proteome</keyword>
<evidence type="ECO:0000256" key="1">
    <source>
        <dbReference type="SAM" id="Phobius"/>
    </source>
</evidence>
<dbReference type="EMBL" id="LRFC01000001">
    <property type="protein sequence ID" value="KZE68832.1"/>
    <property type="molecule type" value="Genomic_DNA"/>
</dbReference>
<accession>A0A163SDV2</accession>
<evidence type="ECO:0000313" key="3">
    <source>
        <dbReference type="Proteomes" id="UP000076567"/>
    </source>
</evidence>
<dbReference type="OrthoDB" id="2965245at2"/>
<feature type="transmembrane region" description="Helical" evidence="1">
    <location>
        <begin position="51"/>
        <end position="69"/>
    </location>
</feature>
<gene>
    <name evidence="2" type="ORF">AWM68_00715</name>
</gene>
<protein>
    <recommendedName>
        <fullName evidence="4">DUF5673 domain-containing protein</fullName>
    </recommendedName>
</protein>
<comment type="caution">
    <text evidence="2">The sequence shown here is derived from an EMBL/GenBank/DDBJ whole genome shotgun (WGS) entry which is preliminary data.</text>
</comment>
<evidence type="ECO:0000313" key="2">
    <source>
        <dbReference type="EMBL" id="KZE68832.1"/>
    </source>
</evidence>
<keyword evidence="1" id="KW-0812">Transmembrane</keyword>
<dbReference type="Proteomes" id="UP000076567">
    <property type="component" value="Unassembled WGS sequence"/>
</dbReference>
<dbReference type="RefSeq" id="WP_066236130.1">
    <property type="nucleotide sequence ID" value="NZ_LRFC01000001.1"/>
</dbReference>
<feature type="transmembrane region" description="Helical" evidence="1">
    <location>
        <begin position="75"/>
        <end position="92"/>
    </location>
</feature>
<evidence type="ECO:0008006" key="4">
    <source>
        <dbReference type="Google" id="ProtNLM"/>
    </source>
</evidence>
<dbReference type="AlphaFoldDB" id="A0A163SDV2"/>